<dbReference type="GO" id="GO:0005634">
    <property type="term" value="C:nucleus"/>
    <property type="evidence" value="ECO:0007669"/>
    <property type="project" value="TreeGrafter"/>
</dbReference>
<evidence type="ECO:0000256" key="3">
    <source>
        <dbReference type="ARBA" id="ARBA00023170"/>
    </source>
</evidence>
<proteinExistence type="predicted"/>
<keyword evidence="2" id="KW-0804">Transcription</keyword>
<dbReference type="GO" id="GO:0003700">
    <property type="term" value="F:DNA-binding transcription factor activity"/>
    <property type="evidence" value="ECO:0007669"/>
    <property type="project" value="TreeGrafter"/>
</dbReference>
<evidence type="ECO:0000313" key="5">
    <source>
        <dbReference type="EMBL" id="KAF1764578.1"/>
    </source>
</evidence>
<dbReference type="PANTHER" id="PTHR46011:SF18">
    <property type="entry name" value="NR LBD DOMAIN-CONTAINING PROTEIN-RELATED"/>
    <property type="match status" value="1"/>
</dbReference>
<dbReference type="Proteomes" id="UP000483820">
    <property type="component" value="Chromosome II"/>
</dbReference>
<evidence type="ECO:0000256" key="2">
    <source>
        <dbReference type="ARBA" id="ARBA00023163"/>
    </source>
</evidence>
<dbReference type="GO" id="GO:0006357">
    <property type="term" value="P:regulation of transcription by RNA polymerase II"/>
    <property type="evidence" value="ECO:0007669"/>
    <property type="project" value="TreeGrafter"/>
</dbReference>
<comment type="caution">
    <text evidence="5">The sequence shown here is derived from an EMBL/GenBank/DDBJ whole genome shotgun (WGS) entry which is preliminary data.</text>
</comment>
<dbReference type="Pfam" id="PF00104">
    <property type="entry name" value="Hormone_recep"/>
    <property type="match status" value="1"/>
</dbReference>
<evidence type="ECO:0000256" key="1">
    <source>
        <dbReference type="ARBA" id="ARBA00023015"/>
    </source>
</evidence>
<evidence type="ECO:0000259" key="4">
    <source>
        <dbReference type="Pfam" id="PF00104"/>
    </source>
</evidence>
<dbReference type="GeneID" id="78773918"/>
<dbReference type="PANTHER" id="PTHR46011">
    <property type="entry name" value="NUCLEAR HORMONE RECEPTOR FAMILY MEMBER NHR-86-RELATED"/>
    <property type="match status" value="1"/>
</dbReference>
<dbReference type="InterPro" id="IPR000536">
    <property type="entry name" value="Nucl_hrmn_rcpt_lig-bd"/>
</dbReference>
<keyword evidence="3" id="KW-0675">Receptor</keyword>
<dbReference type="AlphaFoldDB" id="A0A6A5HA02"/>
<accession>A0A6A5HA02</accession>
<feature type="domain" description="NR LBD" evidence="4">
    <location>
        <begin position="28"/>
        <end position="105"/>
    </location>
</feature>
<gene>
    <name evidence="5" type="ORF">GCK72_004527</name>
</gene>
<dbReference type="SUPFAM" id="SSF48508">
    <property type="entry name" value="Nuclear receptor ligand-binding domain"/>
    <property type="match status" value="1"/>
</dbReference>
<evidence type="ECO:0000313" key="6">
    <source>
        <dbReference type="Proteomes" id="UP000483820"/>
    </source>
</evidence>
<organism evidence="5 6">
    <name type="scientific">Caenorhabditis remanei</name>
    <name type="common">Caenorhabditis vulgaris</name>
    <dbReference type="NCBI Taxonomy" id="31234"/>
    <lineage>
        <taxon>Eukaryota</taxon>
        <taxon>Metazoa</taxon>
        <taxon>Ecdysozoa</taxon>
        <taxon>Nematoda</taxon>
        <taxon>Chromadorea</taxon>
        <taxon>Rhabditida</taxon>
        <taxon>Rhabditina</taxon>
        <taxon>Rhabditomorpha</taxon>
        <taxon>Rhabditoidea</taxon>
        <taxon>Rhabditidae</taxon>
        <taxon>Peloderinae</taxon>
        <taxon>Caenorhabditis</taxon>
    </lineage>
</organism>
<dbReference type="KEGG" id="crq:GCK72_004527"/>
<keyword evidence="1" id="KW-0805">Transcription regulation</keyword>
<dbReference type="EMBL" id="WUAV01000002">
    <property type="protein sequence ID" value="KAF1764578.1"/>
    <property type="molecule type" value="Genomic_DNA"/>
</dbReference>
<name>A0A6A5HA02_CAERE</name>
<reference evidence="5 6" key="1">
    <citation type="submission" date="2019-12" db="EMBL/GenBank/DDBJ databases">
        <title>Chromosome-level assembly of the Caenorhabditis remanei genome.</title>
        <authorList>
            <person name="Teterina A.A."/>
            <person name="Willis J.H."/>
            <person name="Phillips P.C."/>
        </authorList>
    </citation>
    <scope>NUCLEOTIDE SEQUENCE [LARGE SCALE GENOMIC DNA]</scope>
    <source>
        <strain evidence="5 6">PX506</strain>
        <tissue evidence="5">Whole organism</tissue>
    </source>
</reference>
<dbReference type="InterPro" id="IPR035500">
    <property type="entry name" value="NHR-like_dom_sf"/>
</dbReference>
<protein>
    <recommendedName>
        <fullName evidence="4">NR LBD domain-containing protein</fullName>
    </recommendedName>
</protein>
<sequence length="123" mass="14053">MTEVGNRKYDLTLQCIVFNSYLPSGSFALTTILLWDTGLVDISDECIRTGKRVKDQAMAELIFYMKNHKKIEEPGIRIASIVNFLPAVYKSARRIQDDVEVTRVFNIYTATEEFCELISGNFC</sequence>
<dbReference type="RefSeq" id="XP_053588929.1">
    <property type="nucleotide sequence ID" value="XM_053724735.1"/>
</dbReference>
<dbReference type="CTD" id="78773918"/>